<dbReference type="EMBL" id="CP039907">
    <property type="protein sequence ID" value="QCL98973.1"/>
    <property type="molecule type" value="Genomic_DNA"/>
</dbReference>
<sequence>MVADDIGGLCFCVWGQHGAANSGHGIATFARGIPPSALPGISPSRGEIDSRQGPAFFFGRDGATQVRLANLPTCGGDARQGRGG</sequence>
<name>A0AAE6BII4_AGRTU</name>
<organism evidence="1 2">
    <name type="scientific">Agrobacterium tumefaciens</name>
    <dbReference type="NCBI Taxonomy" id="358"/>
    <lineage>
        <taxon>Bacteria</taxon>
        <taxon>Pseudomonadati</taxon>
        <taxon>Pseudomonadota</taxon>
        <taxon>Alphaproteobacteria</taxon>
        <taxon>Hyphomicrobiales</taxon>
        <taxon>Rhizobiaceae</taxon>
        <taxon>Rhizobium/Agrobacterium group</taxon>
        <taxon>Agrobacterium</taxon>
        <taxon>Agrobacterium tumefaciens complex</taxon>
    </lineage>
</organism>
<accession>A0AAE6BII4</accession>
<dbReference type="AlphaFoldDB" id="A0AAE6BII4"/>
<dbReference type="Proteomes" id="UP000298646">
    <property type="component" value="Chromosome circular"/>
</dbReference>
<protein>
    <submittedName>
        <fullName evidence="1">Uncharacterized protein</fullName>
    </submittedName>
</protein>
<gene>
    <name evidence="1" type="ORF">CFBP6624_01680</name>
</gene>
<evidence type="ECO:0000313" key="1">
    <source>
        <dbReference type="EMBL" id="QCL98973.1"/>
    </source>
</evidence>
<evidence type="ECO:0000313" key="2">
    <source>
        <dbReference type="Proteomes" id="UP000298646"/>
    </source>
</evidence>
<reference evidence="1 2" key="1">
    <citation type="submission" date="2019-04" db="EMBL/GenBank/DDBJ databases">
        <title>Complete genome sequence of Agrobacterium tumefaciens CFBP6624.</title>
        <authorList>
            <person name="Haryono M."/>
            <person name="Lin Y.-C."/>
            <person name="Lai E.-M."/>
            <person name="Kuo C.-H."/>
        </authorList>
    </citation>
    <scope>NUCLEOTIDE SEQUENCE [LARGE SCALE GENOMIC DNA]</scope>
    <source>
        <strain evidence="1 2">CFBP6624</strain>
    </source>
</reference>
<proteinExistence type="predicted"/>